<reference evidence="1 2" key="1">
    <citation type="submission" date="2024-01" db="EMBL/GenBank/DDBJ databases">
        <title>Complete genome of Cladobotryum mycophilum ATHUM6906.</title>
        <authorList>
            <person name="Christinaki A.C."/>
            <person name="Myridakis A.I."/>
            <person name="Kouvelis V.N."/>
        </authorList>
    </citation>
    <scope>NUCLEOTIDE SEQUENCE [LARGE SCALE GENOMIC DNA]</scope>
    <source>
        <strain evidence="1 2">ATHUM6906</strain>
    </source>
</reference>
<accession>A0ABR0SCB6</accession>
<organism evidence="1 2">
    <name type="scientific">Cladobotryum mycophilum</name>
    <dbReference type="NCBI Taxonomy" id="491253"/>
    <lineage>
        <taxon>Eukaryota</taxon>
        <taxon>Fungi</taxon>
        <taxon>Dikarya</taxon>
        <taxon>Ascomycota</taxon>
        <taxon>Pezizomycotina</taxon>
        <taxon>Sordariomycetes</taxon>
        <taxon>Hypocreomycetidae</taxon>
        <taxon>Hypocreales</taxon>
        <taxon>Hypocreaceae</taxon>
        <taxon>Cladobotryum</taxon>
    </lineage>
</organism>
<dbReference type="Proteomes" id="UP001338125">
    <property type="component" value="Unassembled WGS sequence"/>
</dbReference>
<keyword evidence="2" id="KW-1185">Reference proteome</keyword>
<dbReference type="EMBL" id="JAVFKD010000014">
    <property type="protein sequence ID" value="KAK5989828.1"/>
    <property type="molecule type" value="Genomic_DNA"/>
</dbReference>
<gene>
    <name evidence="1" type="ORF">PT974_08089</name>
</gene>
<proteinExistence type="predicted"/>
<evidence type="ECO:0000313" key="2">
    <source>
        <dbReference type="Proteomes" id="UP001338125"/>
    </source>
</evidence>
<protein>
    <submittedName>
        <fullName evidence="1">Uncharacterized protein</fullName>
    </submittedName>
</protein>
<name>A0ABR0SCB6_9HYPO</name>
<sequence length="540" mass="61363">MNRPSFIPDMEIERVTVIHDGPEADAILKRSFSRWQAALQHAKSLKSLPERCFKLEGVLSRIPSLPESLPRARYIEGYSTWDNLEDSSATSCKLRTKTEKTRPIYLRVEYHIICTISSSPNFQTWEETENNGLLLLVLGWAYVFAVNLAERTRLKVEYSHRPSLGKASKPTKLKLKYASLKERAWWTALVSNGVGWSLSDCRITPWTLFADNVGIEIEGNIDVNRQRPPTSQEAACYLSRFCDAYGLGTQLAAAFAVAVTIPLHGQEQTAWHRREKEPVTIGLPRPLFKTTTAVSTKIGGECPDEFSSIGYYMTLSLDTTAIGPCLWSVFYEQDIPCNFAGAWIGPITDVIETIVEADDMELFAKLFSFSKAAPLWLGISICGRDTWPVTTLAPTLAYGMRGLHSFLSIDGPAWTGTSGSFMDIHRPRPLVRNGMISRTDIWRLRHDCYAEYTESDFLSLPFDIWPPFGEMSLKDVEFGIHDHLECSHDWRYKHWTWLPSKTTDAGFRRGKEKERKLKAFFSCPKKIFRLFKTLRSLFGV</sequence>
<evidence type="ECO:0000313" key="1">
    <source>
        <dbReference type="EMBL" id="KAK5989828.1"/>
    </source>
</evidence>
<comment type="caution">
    <text evidence="1">The sequence shown here is derived from an EMBL/GenBank/DDBJ whole genome shotgun (WGS) entry which is preliminary data.</text>
</comment>